<comment type="caution">
    <text evidence="3">The sequence shown here is derived from an EMBL/GenBank/DDBJ whole genome shotgun (WGS) entry which is preliminary data.</text>
</comment>
<name>A0ABN2B9E0_9ACTN</name>
<protein>
    <recommendedName>
        <fullName evidence="5">Secreted protein</fullName>
    </recommendedName>
</protein>
<accession>A0ABN2B9E0</accession>
<feature type="signal peptide" evidence="2">
    <location>
        <begin position="1"/>
        <end position="22"/>
    </location>
</feature>
<dbReference type="PROSITE" id="PS51257">
    <property type="entry name" value="PROKAR_LIPOPROTEIN"/>
    <property type="match status" value="1"/>
</dbReference>
<keyword evidence="4" id="KW-1185">Reference proteome</keyword>
<evidence type="ECO:0000256" key="1">
    <source>
        <dbReference type="SAM" id="MobiDB-lite"/>
    </source>
</evidence>
<proteinExistence type="predicted"/>
<gene>
    <name evidence="3" type="ORF">GCM10009741_40870</name>
</gene>
<dbReference type="Proteomes" id="UP001500363">
    <property type="component" value="Unassembled WGS sequence"/>
</dbReference>
<evidence type="ECO:0008006" key="5">
    <source>
        <dbReference type="Google" id="ProtNLM"/>
    </source>
</evidence>
<evidence type="ECO:0000313" key="3">
    <source>
        <dbReference type="EMBL" id="GAA1534329.1"/>
    </source>
</evidence>
<reference evidence="3 4" key="1">
    <citation type="journal article" date="2019" name="Int. J. Syst. Evol. Microbiol.">
        <title>The Global Catalogue of Microorganisms (GCM) 10K type strain sequencing project: providing services to taxonomists for standard genome sequencing and annotation.</title>
        <authorList>
            <consortium name="The Broad Institute Genomics Platform"/>
            <consortium name="The Broad Institute Genome Sequencing Center for Infectious Disease"/>
            <person name="Wu L."/>
            <person name="Ma J."/>
        </authorList>
    </citation>
    <scope>NUCLEOTIDE SEQUENCE [LARGE SCALE GENOMIC DNA]</scope>
    <source>
        <strain evidence="3 4">JCM 14303</strain>
    </source>
</reference>
<evidence type="ECO:0000256" key="2">
    <source>
        <dbReference type="SAM" id="SignalP"/>
    </source>
</evidence>
<dbReference type="RefSeq" id="WP_344176248.1">
    <property type="nucleotide sequence ID" value="NZ_BAAANC010000002.1"/>
</dbReference>
<feature type="chain" id="PRO_5045983699" description="Secreted protein" evidence="2">
    <location>
        <begin position="23"/>
        <end position="235"/>
    </location>
</feature>
<sequence length="235" mass="23969">MSARRTLTAALIVGLMATTACSNELAGPTPPSPGLVSAGAEPEQVQPPPTAEGPGLTAPGIRLTAVPRGDGSFDVTEDVRLRGSTDTVRLRLPQSGDRLPGLMTRTKPQATSLQIVADGDPVLLPDTDVKAARDLPLDTPATELKLTYRLSGSSARSLPSPTGRALAAISPLTAATDGTLPTNLAVSGGGLLNAVCPLMPETRCAVGEPPGLGIQQGLPADRALAVLQLDLPMQP</sequence>
<dbReference type="EMBL" id="BAAANC010000002">
    <property type="protein sequence ID" value="GAA1534329.1"/>
    <property type="molecule type" value="Genomic_DNA"/>
</dbReference>
<evidence type="ECO:0000313" key="4">
    <source>
        <dbReference type="Proteomes" id="UP001500363"/>
    </source>
</evidence>
<organism evidence="3 4">
    <name type="scientific">Kribbella lupini</name>
    <dbReference type="NCBI Taxonomy" id="291602"/>
    <lineage>
        <taxon>Bacteria</taxon>
        <taxon>Bacillati</taxon>
        <taxon>Actinomycetota</taxon>
        <taxon>Actinomycetes</taxon>
        <taxon>Propionibacteriales</taxon>
        <taxon>Kribbellaceae</taxon>
        <taxon>Kribbella</taxon>
    </lineage>
</organism>
<feature type="region of interest" description="Disordered" evidence="1">
    <location>
        <begin position="24"/>
        <end position="57"/>
    </location>
</feature>
<keyword evidence="2" id="KW-0732">Signal</keyword>